<dbReference type="Proteomes" id="UP001139000">
    <property type="component" value="Unassembled WGS sequence"/>
</dbReference>
<dbReference type="RefSeq" id="WP_234654752.1">
    <property type="nucleotide sequence ID" value="NZ_CP094997.1"/>
</dbReference>
<accession>A0A9X1PIR3</accession>
<gene>
    <name evidence="1" type="ORF">LXM26_08130</name>
</gene>
<protein>
    <submittedName>
        <fullName evidence="1">Uncharacterized protein</fullName>
    </submittedName>
</protein>
<organism evidence="1 2">
    <name type="scientific">Dyadobacter chenwenxiniae</name>
    <dbReference type="NCBI Taxonomy" id="2906456"/>
    <lineage>
        <taxon>Bacteria</taxon>
        <taxon>Pseudomonadati</taxon>
        <taxon>Bacteroidota</taxon>
        <taxon>Cytophagia</taxon>
        <taxon>Cytophagales</taxon>
        <taxon>Spirosomataceae</taxon>
        <taxon>Dyadobacter</taxon>
    </lineage>
</organism>
<keyword evidence="2" id="KW-1185">Reference proteome</keyword>
<dbReference type="AlphaFoldDB" id="A0A9X1PIR3"/>
<name>A0A9X1PIR3_9BACT</name>
<proteinExistence type="predicted"/>
<evidence type="ECO:0000313" key="2">
    <source>
        <dbReference type="Proteomes" id="UP001139000"/>
    </source>
</evidence>
<dbReference type="EMBL" id="JAJTTC010000001">
    <property type="protein sequence ID" value="MCF0061456.1"/>
    <property type="molecule type" value="Genomic_DNA"/>
</dbReference>
<comment type="caution">
    <text evidence="1">The sequence shown here is derived from an EMBL/GenBank/DDBJ whole genome shotgun (WGS) entry which is preliminary data.</text>
</comment>
<reference evidence="1" key="1">
    <citation type="submission" date="2021-12" db="EMBL/GenBank/DDBJ databases">
        <title>Novel species in genus Dyadobacter.</title>
        <authorList>
            <person name="Ma C."/>
        </authorList>
    </citation>
    <scope>NUCLEOTIDE SEQUENCE</scope>
    <source>
        <strain evidence="1">LJ419</strain>
    </source>
</reference>
<sequence>MKKIFLILFLSTLFFACEKDKDNDKDPAPELAAQVAGTYKVSELRVDGVNEPLNGAIITVHLDKFSAEVVTAKMKIKADGVSEPDEDLGTLTLKNAGSTGIDIYEGTDKVGSVKSNKLNFFVVFEGQELEMIADKQ</sequence>
<evidence type="ECO:0000313" key="1">
    <source>
        <dbReference type="EMBL" id="MCF0061456.1"/>
    </source>
</evidence>
<dbReference type="PROSITE" id="PS51257">
    <property type="entry name" value="PROKAR_LIPOPROTEIN"/>
    <property type="match status" value="1"/>
</dbReference>